<name>A0A8X6R475_TRICX</name>
<keyword evidence="2" id="KW-1185">Reference proteome</keyword>
<dbReference type="EMBL" id="BMAU01021046">
    <property type="protein sequence ID" value="GFX88088.1"/>
    <property type="molecule type" value="Genomic_DNA"/>
</dbReference>
<gene>
    <name evidence="1" type="ORF">TNCV_159051</name>
</gene>
<accession>A0A8X6R475</accession>
<protein>
    <submittedName>
        <fullName evidence="1">Uncharacterized protein</fullName>
    </submittedName>
</protein>
<dbReference type="AlphaFoldDB" id="A0A8X6R475"/>
<organism evidence="1 2">
    <name type="scientific">Trichonephila clavipes</name>
    <name type="common">Golden silk orbweaver</name>
    <name type="synonym">Nephila clavipes</name>
    <dbReference type="NCBI Taxonomy" id="2585209"/>
    <lineage>
        <taxon>Eukaryota</taxon>
        <taxon>Metazoa</taxon>
        <taxon>Ecdysozoa</taxon>
        <taxon>Arthropoda</taxon>
        <taxon>Chelicerata</taxon>
        <taxon>Arachnida</taxon>
        <taxon>Araneae</taxon>
        <taxon>Araneomorphae</taxon>
        <taxon>Entelegynae</taxon>
        <taxon>Araneoidea</taxon>
        <taxon>Nephilidae</taxon>
        <taxon>Trichonephila</taxon>
    </lineage>
</organism>
<reference evidence="1" key="1">
    <citation type="submission" date="2020-08" db="EMBL/GenBank/DDBJ databases">
        <title>Multicomponent nature underlies the extraordinary mechanical properties of spider dragline silk.</title>
        <authorList>
            <person name="Kono N."/>
            <person name="Nakamura H."/>
            <person name="Mori M."/>
            <person name="Yoshida Y."/>
            <person name="Ohtoshi R."/>
            <person name="Malay A.D."/>
            <person name="Moran D.A.P."/>
            <person name="Tomita M."/>
            <person name="Numata K."/>
            <person name="Arakawa K."/>
        </authorList>
    </citation>
    <scope>NUCLEOTIDE SEQUENCE</scope>
</reference>
<comment type="caution">
    <text evidence="1">The sequence shown here is derived from an EMBL/GenBank/DDBJ whole genome shotgun (WGS) entry which is preliminary data.</text>
</comment>
<sequence length="101" mass="11339">MTQKPKSFGKPWDTLATVGSIPRHLGRAKAAARFLLTTGHDFLEVYLRWLGLAALRPFLNEWQPLAPMHWTRINTRLTTPSVGTGSLSVKWSINQAWALGK</sequence>
<evidence type="ECO:0000313" key="1">
    <source>
        <dbReference type="EMBL" id="GFX88088.1"/>
    </source>
</evidence>
<dbReference type="Proteomes" id="UP000887159">
    <property type="component" value="Unassembled WGS sequence"/>
</dbReference>
<proteinExistence type="predicted"/>
<evidence type="ECO:0000313" key="2">
    <source>
        <dbReference type="Proteomes" id="UP000887159"/>
    </source>
</evidence>